<organism evidence="5 6">
    <name type="scientific">Sphingobacterium hungaricum</name>
    <dbReference type="NCBI Taxonomy" id="2082723"/>
    <lineage>
        <taxon>Bacteria</taxon>
        <taxon>Pseudomonadati</taxon>
        <taxon>Bacteroidota</taxon>
        <taxon>Sphingobacteriia</taxon>
        <taxon>Sphingobacteriales</taxon>
        <taxon>Sphingobacteriaceae</taxon>
        <taxon>Sphingobacterium</taxon>
    </lineage>
</organism>
<dbReference type="Proteomes" id="UP000616201">
    <property type="component" value="Unassembled WGS sequence"/>
</dbReference>
<dbReference type="SMART" id="SM00318">
    <property type="entry name" value="SNc"/>
    <property type="match status" value="1"/>
</dbReference>
<dbReference type="InterPro" id="IPR016071">
    <property type="entry name" value="Staphylococal_nuclease_OB-fold"/>
</dbReference>
<dbReference type="AlphaFoldDB" id="A0A928YPM8"/>
<protein>
    <submittedName>
        <fullName evidence="5">Nuclease</fullName>
    </submittedName>
</protein>
<dbReference type="SUPFAM" id="SSF50199">
    <property type="entry name" value="Staphylococcal nuclease"/>
    <property type="match status" value="1"/>
</dbReference>
<dbReference type="Gene3D" id="2.40.50.90">
    <property type="match status" value="1"/>
</dbReference>
<dbReference type="EMBL" id="PRDK01000002">
    <property type="protein sequence ID" value="MBE8712692.1"/>
    <property type="molecule type" value="Genomic_DNA"/>
</dbReference>
<dbReference type="PROSITE" id="PS50830">
    <property type="entry name" value="TNASE_3"/>
    <property type="match status" value="1"/>
</dbReference>
<gene>
    <name evidence="5" type="ORF">C4F49_03225</name>
</gene>
<proteinExistence type="predicted"/>
<reference evidence="5" key="1">
    <citation type="submission" date="2018-02" db="EMBL/GenBank/DDBJ databases">
        <authorList>
            <person name="Vasarhelyi B.M."/>
            <person name="Deshmukh S."/>
            <person name="Balint B."/>
            <person name="Kukolya J."/>
        </authorList>
    </citation>
    <scope>NUCLEOTIDE SEQUENCE</scope>
    <source>
        <strain evidence="5">KB22</strain>
    </source>
</reference>
<sequence length="180" mass="20726">MKLILFSSILIVSLLLTDCQSKSARYAEGSKEIGQGKRSRIANDYYTVFKVIDGDTFWVESHDNKQIKIRLIGIDAPETRNAFKYKKHPFGAISKTYLSDMILEKEIRLIFDVDSLDRFGRTLAYAYLKSGDFVNENLVRNGYATLMTIQPNVKFENHFYNAQVHARENNLGIWQNSISE</sequence>
<evidence type="ECO:0000256" key="2">
    <source>
        <dbReference type="ARBA" id="ARBA00022759"/>
    </source>
</evidence>
<dbReference type="Pfam" id="PF00565">
    <property type="entry name" value="SNase"/>
    <property type="match status" value="1"/>
</dbReference>
<feature type="domain" description="TNase-like" evidence="4">
    <location>
        <begin position="42"/>
        <end position="176"/>
    </location>
</feature>
<evidence type="ECO:0000313" key="5">
    <source>
        <dbReference type="EMBL" id="MBE8712692.1"/>
    </source>
</evidence>
<keyword evidence="3" id="KW-0378">Hydrolase</keyword>
<comment type="caution">
    <text evidence="5">The sequence shown here is derived from an EMBL/GenBank/DDBJ whole genome shotgun (WGS) entry which is preliminary data.</text>
</comment>
<keyword evidence="1" id="KW-0540">Nuclease</keyword>
<accession>A0A928YPM8</accession>
<evidence type="ECO:0000256" key="1">
    <source>
        <dbReference type="ARBA" id="ARBA00022722"/>
    </source>
</evidence>
<dbReference type="PANTHER" id="PTHR12302:SF3">
    <property type="entry name" value="SERINE_THREONINE-PROTEIN KINASE 31"/>
    <property type="match status" value="1"/>
</dbReference>
<dbReference type="RefSeq" id="WP_196936600.1">
    <property type="nucleotide sequence ID" value="NZ_MU158698.1"/>
</dbReference>
<keyword evidence="2" id="KW-0255">Endonuclease</keyword>
<dbReference type="InterPro" id="IPR035437">
    <property type="entry name" value="SNase_OB-fold_sf"/>
</dbReference>
<name>A0A928YPM8_9SPHI</name>
<evidence type="ECO:0000259" key="4">
    <source>
        <dbReference type="PROSITE" id="PS50830"/>
    </source>
</evidence>
<evidence type="ECO:0000256" key="3">
    <source>
        <dbReference type="ARBA" id="ARBA00022801"/>
    </source>
</evidence>
<keyword evidence="6" id="KW-1185">Reference proteome</keyword>
<dbReference type="PANTHER" id="PTHR12302">
    <property type="entry name" value="EBNA2 BINDING PROTEIN P100"/>
    <property type="match status" value="1"/>
</dbReference>
<evidence type="ECO:0000313" key="6">
    <source>
        <dbReference type="Proteomes" id="UP000616201"/>
    </source>
</evidence>
<dbReference type="GO" id="GO:0016787">
    <property type="term" value="F:hydrolase activity"/>
    <property type="evidence" value="ECO:0007669"/>
    <property type="project" value="UniProtKB-KW"/>
</dbReference>
<dbReference type="GO" id="GO:0004519">
    <property type="term" value="F:endonuclease activity"/>
    <property type="evidence" value="ECO:0007669"/>
    <property type="project" value="UniProtKB-KW"/>
</dbReference>